<sequence length="292" mass="30310">MRPTALTELAGRLGTDASLAWSDLVARATAADTLALVHEEVAEVAEDIFGLWDRLSAEAQHGAEAAVGVAADLVAHFEHLTDEQLQGLTDTIQDTADELHAEALAEAGEPESPESPEDEAGNSLERQLVLDATTHIQGVARSGLAGLASGVGIDPLGVTQQARSIAGSLVPVPGLNQMVPEMAVVSLAASAGMRIRNGESVADVKQWLVDELSTIGVANAASVAVQLLSGMVFLRPLAVLGAKWGRARAETSAQATVAIRSAREKLAVLIPDGPSTSRGQSTQQSENAHELM</sequence>
<protein>
    <submittedName>
        <fullName evidence="2">Uncharacterized protein</fullName>
    </submittedName>
</protein>
<dbReference type="AlphaFoldDB" id="A0A930YCT1"/>
<evidence type="ECO:0000313" key="3">
    <source>
        <dbReference type="Proteomes" id="UP000640489"/>
    </source>
</evidence>
<dbReference type="EMBL" id="JADKPN010000005">
    <property type="protein sequence ID" value="MBF4763511.1"/>
    <property type="molecule type" value="Genomic_DNA"/>
</dbReference>
<dbReference type="RefSeq" id="WP_194706704.1">
    <property type="nucleotide sequence ID" value="NZ_JADKPN010000005.1"/>
</dbReference>
<proteinExistence type="predicted"/>
<evidence type="ECO:0000313" key="2">
    <source>
        <dbReference type="EMBL" id="MBF4763511.1"/>
    </source>
</evidence>
<feature type="compositionally biased region" description="Polar residues" evidence="1">
    <location>
        <begin position="274"/>
        <end position="286"/>
    </location>
</feature>
<reference evidence="2" key="1">
    <citation type="submission" date="2020-11" db="EMBL/GenBank/DDBJ databases">
        <title>Nocardioides sp. nov., isolated from Soil of Cynanchum wilfordii Hemsley rhizosphere.</title>
        <authorList>
            <person name="Lee J.-S."/>
            <person name="Suh M.K."/>
            <person name="Kim J.-S."/>
        </authorList>
    </citation>
    <scope>NUCLEOTIDE SEQUENCE</scope>
    <source>
        <strain evidence="2">KCTC 19275</strain>
    </source>
</reference>
<gene>
    <name evidence="2" type="ORF">ISU07_10265</name>
</gene>
<name>A0A930YCT1_9ACTN</name>
<accession>A0A930YCT1</accession>
<dbReference type="Proteomes" id="UP000640489">
    <property type="component" value="Unassembled WGS sequence"/>
</dbReference>
<feature type="region of interest" description="Disordered" evidence="1">
    <location>
        <begin position="270"/>
        <end position="292"/>
    </location>
</feature>
<comment type="caution">
    <text evidence="2">The sequence shown here is derived from an EMBL/GenBank/DDBJ whole genome shotgun (WGS) entry which is preliminary data.</text>
</comment>
<organism evidence="2 3">
    <name type="scientific">Nocardioides islandensis</name>
    <dbReference type="NCBI Taxonomy" id="433663"/>
    <lineage>
        <taxon>Bacteria</taxon>
        <taxon>Bacillati</taxon>
        <taxon>Actinomycetota</taxon>
        <taxon>Actinomycetes</taxon>
        <taxon>Propionibacteriales</taxon>
        <taxon>Nocardioidaceae</taxon>
        <taxon>Nocardioides</taxon>
    </lineage>
</organism>
<keyword evidence="3" id="KW-1185">Reference proteome</keyword>
<evidence type="ECO:0000256" key="1">
    <source>
        <dbReference type="SAM" id="MobiDB-lite"/>
    </source>
</evidence>